<evidence type="ECO:0000256" key="11">
    <source>
        <dbReference type="ARBA" id="ARBA00023136"/>
    </source>
</evidence>
<accession>A0A378NR23</accession>
<dbReference type="GO" id="GO:0016682">
    <property type="term" value="F:oxidoreductase activity, acting on diphenols and related substances as donors, oxygen as acceptor"/>
    <property type="evidence" value="ECO:0007669"/>
    <property type="project" value="TreeGrafter"/>
</dbReference>
<evidence type="ECO:0000256" key="4">
    <source>
        <dbReference type="ARBA" id="ARBA00022475"/>
    </source>
</evidence>
<dbReference type="GO" id="GO:0009055">
    <property type="term" value="F:electron transfer activity"/>
    <property type="evidence" value="ECO:0007669"/>
    <property type="project" value="UniProtKB-UniRule"/>
</dbReference>
<dbReference type="AlphaFoldDB" id="A0A378NR23"/>
<keyword evidence="5 12" id="KW-0349">Heme</keyword>
<dbReference type="PIRSF" id="PIRSF006446">
    <property type="entry name" value="Cyt_quinol_oxidase_1"/>
    <property type="match status" value="1"/>
</dbReference>
<dbReference type="EC" id="1.10.3.-" evidence="13"/>
<dbReference type="STRING" id="1122216.GCA_000423385_01541"/>
<proteinExistence type="inferred from homology"/>
<evidence type="ECO:0000256" key="7">
    <source>
        <dbReference type="ARBA" id="ARBA00022723"/>
    </source>
</evidence>
<evidence type="ECO:0000256" key="3">
    <source>
        <dbReference type="ARBA" id="ARBA00022448"/>
    </source>
</evidence>
<organism evidence="13 14">
    <name type="scientific">Megamonas hypermegale</name>
    <dbReference type="NCBI Taxonomy" id="158847"/>
    <lineage>
        <taxon>Bacteria</taxon>
        <taxon>Bacillati</taxon>
        <taxon>Bacillota</taxon>
        <taxon>Negativicutes</taxon>
        <taxon>Selenomonadales</taxon>
        <taxon>Selenomonadaceae</taxon>
        <taxon>Megamonas</taxon>
    </lineage>
</organism>
<dbReference type="Pfam" id="PF01654">
    <property type="entry name" value="Cyt_bd_oxida_I"/>
    <property type="match status" value="1"/>
</dbReference>
<keyword evidence="6 12" id="KW-0812">Transmembrane</keyword>
<keyword evidence="10 12" id="KW-0408">Iron</keyword>
<evidence type="ECO:0000256" key="6">
    <source>
        <dbReference type="ARBA" id="ARBA00022692"/>
    </source>
</evidence>
<evidence type="ECO:0000256" key="8">
    <source>
        <dbReference type="ARBA" id="ARBA00022982"/>
    </source>
</evidence>
<feature type="transmembrane region" description="Helical" evidence="12">
    <location>
        <begin position="53"/>
        <end position="71"/>
    </location>
</feature>
<evidence type="ECO:0000256" key="9">
    <source>
        <dbReference type="ARBA" id="ARBA00022989"/>
    </source>
</evidence>
<reference evidence="13 14" key="1">
    <citation type="submission" date="2018-06" db="EMBL/GenBank/DDBJ databases">
        <authorList>
            <consortium name="Pathogen Informatics"/>
            <person name="Doyle S."/>
        </authorList>
    </citation>
    <scope>NUCLEOTIDE SEQUENCE [LARGE SCALE GENOMIC DNA]</scope>
    <source>
        <strain evidence="13 14">NCTC10571</strain>
    </source>
</reference>
<dbReference type="RefSeq" id="WP_015563453.1">
    <property type="nucleotide sequence ID" value="NZ_UGPP01000001.1"/>
</dbReference>
<evidence type="ECO:0000256" key="2">
    <source>
        <dbReference type="ARBA" id="ARBA00009819"/>
    </source>
</evidence>
<comment type="similarity">
    <text evidence="2 12">Belongs to the cytochrome ubiquinol oxidase subunit 1 family.</text>
</comment>
<keyword evidence="4 12" id="KW-1003">Cell membrane</keyword>
<feature type="transmembrane region" description="Helical" evidence="12">
    <location>
        <begin position="181"/>
        <end position="205"/>
    </location>
</feature>
<keyword evidence="8 12" id="KW-0249">Electron transport</keyword>
<feature type="transmembrane region" description="Helical" evidence="12">
    <location>
        <begin position="16"/>
        <end position="41"/>
    </location>
</feature>
<evidence type="ECO:0000313" key="14">
    <source>
        <dbReference type="Proteomes" id="UP000255234"/>
    </source>
</evidence>
<feature type="transmembrane region" description="Helical" evidence="12">
    <location>
        <begin position="91"/>
        <end position="115"/>
    </location>
</feature>
<evidence type="ECO:0000256" key="10">
    <source>
        <dbReference type="ARBA" id="ARBA00023004"/>
    </source>
</evidence>
<dbReference type="GO" id="GO:0046872">
    <property type="term" value="F:metal ion binding"/>
    <property type="evidence" value="ECO:0007669"/>
    <property type="project" value="UniProtKB-UniRule"/>
</dbReference>
<dbReference type="GO" id="GO:0005886">
    <property type="term" value="C:plasma membrane"/>
    <property type="evidence" value="ECO:0007669"/>
    <property type="project" value="UniProtKB-SubCell"/>
</dbReference>
<keyword evidence="3 12" id="KW-0813">Transport</keyword>
<evidence type="ECO:0000256" key="5">
    <source>
        <dbReference type="ARBA" id="ARBA00022617"/>
    </source>
</evidence>
<gene>
    <name evidence="13" type="primary">appC</name>
    <name evidence="13" type="ORF">NCTC10571_00226</name>
</gene>
<dbReference type="GO" id="GO:0019646">
    <property type="term" value="P:aerobic electron transport chain"/>
    <property type="evidence" value="ECO:0007669"/>
    <property type="project" value="InterPro"/>
</dbReference>
<feature type="transmembrane region" description="Helical" evidence="12">
    <location>
        <begin position="127"/>
        <end position="145"/>
    </location>
</feature>
<sequence length="452" mass="50280">MDVITLSRLQFAITTIYHFLFVPVSLGLSIFIAIMQTMYLKTDNVVYKRLAKFFGKLFIISFAMGVVTGIVQEFHFGMNWSEYSRFMGDIFGAPLALEALTAFFLESVFLGVWIFGEGRLSKKLHCLSIWLVAFGSNLSAFWILVANSFMQHPVGYTIANGRAEMTDFLALVTNPYVVGQYAHTVLSGIVTAGVIVVAVSAYRLLSGQNVETFKTAIKSGIIYSLIGLFLVMGSGHLQAQFIGKNVPMKMAAMEALWETENPAPFTVIANIDTENKVNHDAIEVPYMLSMLIYDSPEGEVKGINELQEQYIQQYGYDDYIPNVVLLFWSFRIMIACGVAMIGAMILAGFLFYTKRLENARWLLNILVLLLPLPFIANTFGWIITEAGRQPWMVVGLQKVSDAVSQNITSTEVLITLVGFTLIYALLAVAAIFIALKFVKKDAHKMDDEGGQA</sequence>
<dbReference type="InterPro" id="IPR002585">
    <property type="entry name" value="Cyt-d_ubiquinol_oxidase_su_1"/>
</dbReference>
<dbReference type="Proteomes" id="UP000255234">
    <property type="component" value="Unassembled WGS sequence"/>
</dbReference>
<feature type="transmembrane region" description="Helical" evidence="12">
    <location>
        <begin position="217"/>
        <end position="239"/>
    </location>
</feature>
<dbReference type="PANTHER" id="PTHR30365:SF15">
    <property type="entry name" value="CYTOCHROME BD UBIQUINOL OXIDASE SUBUNIT 1"/>
    <property type="match status" value="1"/>
</dbReference>
<evidence type="ECO:0000256" key="1">
    <source>
        <dbReference type="ARBA" id="ARBA00004651"/>
    </source>
</evidence>
<keyword evidence="11 12" id="KW-0472">Membrane</keyword>
<feature type="transmembrane region" description="Helical" evidence="12">
    <location>
        <begin position="361"/>
        <end position="383"/>
    </location>
</feature>
<evidence type="ECO:0000313" key="13">
    <source>
        <dbReference type="EMBL" id="STY70119.1"/>
    </source>
</evidence>
<keyword evidence="9 12" id="KW-1133">Transmembrane helix</keyword>
<keyword evidence="13" id="KW-0560">Oxidoreductase</keyword>
<feature type="transmembrane region" description="Helical" evidence="12">
    <location>
        <begin position="325"/>
        <end position="352"/>
    </location>
</feature>
<dbReference type="EMBL" id="UGPP01000001">
    <property type="protein sequence ID" value="STY70119.1"/>
    <property type="molecule type" value="Genomic_DNA"/>
</dbReference>
<keyword evidence="7 12" id="KW-0479">Metal-binding</keyword>
<name>A0A378NR23_9FIRM</name>
<evidence type="ECO:0000256" key="12">
    <source>
        <dbReference type="PIRNR" id="PIRNR006446"/>
    </source>
</evidence>
<feature type="transmembrane region" description="Helical" evidence="12">
    <location>
        <begin position="412"/>
        <end position="435"/>
    </location>
</feature>
<dbReference type="GO" id="GO:0020037">
    <property type="term" value="F:heme binding"/>
    <property type="evidence" value="ECO:0007669"/>
    <property type="project" value="TreeGrafter"/>
</dbReference>
<dbReference type="PANTHER" id="PTHR30365">
    <property type="entry name" value="CYTOCHROME D UBIQUINOL OXIDASE"/>
    <property type="match status" value="1"/>
</dbReference>
<protein>
    <submittedName>
        <fullName evidence="13">Cytochrome bd-II oxidase subunit 1</fullName>
        <ecNumber evidence="13">1.10.3.-</ecNumber>
    </submittedName>
</protein>
<dbReference type="GO" id="GO:0070069">
    <property type="term" value="C:cytochrome complex"/>
    <property type="evidence" value="ECO:0007669"/>
    <property type="project" value="UniProtKB-UniRule"/>
</dbReference>
<comment type="subcellular location">
    <subcellularLocation>
        <location evidence="1">Cell membrane</location>
        <topology evidence="1">Multi-pass membrane protein</topology>
    </subcellularLocation>
</comment>